<dbReference type="InterPro" id="IPR013320">
    <property type="entry name" value="ConA-like_dom_sf"/>
</dbReference>
<dbReference type="PANTHER" id="PTHR35332:SF2">
    <property type="entry name" value="REGULATION OF ENOLASE PROTEIN 1"/>
    <property type="match status" value="1"/>
</dbReference>
<dbReference type="PANTHER" id="PTHR35332">
    <property type="entry name" value="REGULATION OF ENOLASE PROTEIN 1"/>
    <property type="match status" value="1"/>
</dbReference>
<organism evidence="1">
    <name type="scientific">Phaffia rhodozyma</name>
    <name type="common">Yeast</name>
    <name type="synonym">Xanthophyllomyces dendrorhous</name>
    <dbReference type="NCBI Taxonomy" id="264483"/>
    <lineage>
        <taxon>Eukaryota</taxon>
        <taxon>Fungi</taxon>
        <taxon>Dikarya</taxon>
        <taxon>Basidiomycota</taxon>
        <taxon>Agaricomycotina</taxon>
        <taxon>Tremellomycetes</taxon>
        <taxon>Cystofilobasidiales</taxon>
        <taxon>Mrakiaceae</taxon>
        <taxon>Phaffia</taxon>
    </lineage>
</organism>
<name>A0A0F7SFR5_PHARH</name>
<reference evidence="1" key="1">
    <citation type="submission" date="2014-08" db="EMBL/GenBank/DDBJ databases">
        <authorList>
            <person name="Sharma Rahul"/>
            <person name="Thines Marco"/>
        </authorList>
    </citation>
    <scope>NUCLEOTIDE SEQUENCE</scope>
</reference>
<protein>
    <recommendedName>
        <fullName evidence="2">Concanavalin A-like lectin/glucanase, subgroup</fullName>
    </recommendedName>
</protein>
<dbReference type="Gene3D" id="2.60.120.200">
    <property type="match status" value="1"/>
</dbReference>
<proteinExistence type="predicted"/>
<dbReference type="AlphaFoldDB" id="A0A0F7SFR5"/>
<dbReference type="InterPro" id="IPR009784">
    <property type="entry name" value="DUF1349"/>
</dbReference>
<sequence>MVNIPFTELRPLPSSNGAHQTLIQTPEISSDGSKITIQTNGKSDWWRTPTEWRHSGPVLGMLVPAEKGNSWSVGVSIAGTWVDEDQHFVGLGLGSERMSIYDQAALIVYQSDKEWIKTGIEFMGNKAWKSAVVTNPYSDWSLLPYKPSNPSRPRRFKLNREGSHVRIYIADDDNSGNSGDQEWSMIREVNAFFPASSGPNQEVWVGVMGCSPKGNGTDVRFEHFWIE</sequence>
<dbReference type="EMBL" id="LN483249">
    <property type="protein sequence ID" value="CDZ97686.1"/>
    <property type="molecule type" value="Genomic_DNA"/>
</dbReference>
<dbReference type="Pfam" id="PF07081">
    <property type="entry name" value="DUF1349"/>
    <property type="match status" value="1"/>
</dbReference>
<evidence type="ECO:0000313" key="1">
    <source>
        <dbReference type="EMBL" id="CDZ97686.1"/>
    </source>
</evidence>
<accession>A0A0F7SFR5</accession>
<evidence type="ECO:0008006" key="2">
    <source>
        <dbReference type="Google" id="ProtNLM"/>
    </source>
</evidence>
<dbReference type="SUPFAM" id="SSF49899">
    <property type="entry name" value="Concanavalin A-like lectins/glucanases"/>
    <property type="match status" value="1"/>
</dbReference>